<proteinExistence type="predicted"/>
<dbReference type="AlphaFoldDB" id="A0A2T7P1A6"/>
<dbReference type="EMBL" id="PZQS01000007">
    <property type="protein sequence ID" value="PVD27207.1"/>
    <property type="molecule type" value="Genomic_DNA"/>
</dbReference>
<accession>A0A2T7P1A6</accession>
<reference evidence="3 4" key="1">
    <citation type="submission" date="2018-04" db="EMBL/GenBank/DDBJ databases">
        <title>The genome of golden apple snail Pomacea canaliculata provides insight into stress tolerance and invasive adaptation.</title>
        <authorList>
            <person name="Liu C."/>
            <person name="Liu B."/>
            <person name="Ren Y."/>
            <person name="Zhang Y."/>
            <person name="Wang H."/>
            <person name="Li S."/>
            <person name="Jiang F."/>
            <person name="Yin L."/>
            <person name="Zhang G."/>
            <person name="Qian W."/>
            <person name="Fan W."/>
        </authorList>
    </citation>
    <scope>NUCLEOTIDE SEQUENCE [LARGE SCALE GENOMIC DNA]</scope>
    <source>
        <strain evidence="3">SZHN2017</strain>
        <tissue evidence="3">Muscle</tissue>
    </source>
</reference>
<keyword evidence="2" id="KW-1133">Transmembrane helix</keyword>
<feature type="region of interest" description="Disordered" evidence="1">
    <location>
        <begin position="61"/>
        <end position="100"/>
    </location>
</feature>
<evidence type="ECO:0000256" key="2">
    <source>
        <dbReference type="SAM" id="Phobius"/>
    </source>
</evidence>
<feature type="compositionally biased region" description="Polar residues" evidence="1">
    <location>
        <begin position="62"/>
        <end position="80"/>
    </location>
</feature>
<gene>
    <name evidence="3" type="ORF">C0Q70_12361</name>
</gene>
<keyword evidence="4" id="KW-1185">Reference proteome</keyword>
<keyword evidence="2" id="KW-0812">Transmembrane</keyword>
<organism evidence="3 4">
    <name type="scientific">Pomacea canaliculata</name>
    <name type="common">Golden apple snail</name>
    <dbReference type="NCBI Taxonomy" id="400727"/>
    <lineage>
        <taxon>Eukaryota</taxon>
        <taxon>Metazoa</taxon>
        <taxon>Spiralia</taxon>
        <taxon>Lophotrochozoa</taxon>
        <taxon>Mollusca</taxon>
        <taxon>Gastropoda</taxon>
        <taxon>Caenogastropoda</taxon>
        <taxon>Architaenioglossa</taxon>
        <taxon>Ampullarioidea</taxon>
        <taxon>Ampullariidae</taxon>
        <taxon>Pomacea</taxon>
    </lineage>
</organism>
<keyword evidence="2" id="KW-0472">Membrane</keyword>
<evidence type="ECO:0000256" key="1">
    <source>
        <dbReference type="SAM" id="MobiDB-lite"/>
    </source>
</evidence>
<sequence>MRSGSFSCDSATGYTCDLQSSGKFLVDLSQNQKCIQTGEFVFDFANEELFGCKIEPDKRNSENASVNANPQSPKKCLNSTHENRKGPNRNKRSTAESEDLCQEGASEHKNNIGMIIGVACTCLLACVVASLLIVNRRKLVAFVRKLHEGTCVEAPDYITAVKDFENRERLMPETEDSPIADTLKEKEDVFKALSLRPGINYEVNTNIINTNPTEYDKACDVRLLHCAPSCDGDDNDCGSSSKQTQIIP</sequence>
<evidence type="ECO:0000313" key="4">
    <source>
        <dbReference type="Proteomes" id="UP000245119"/>
    </source>
</evidence>
<dbReference type="Proteomes" id="UP000245119">
    <property type="component" value="Linkage Group LG7"/>
</dbReference>
<evidence type="ECO:0000313" key="3">
    <source>
        <dbReference type="EMBL" id="PVD27207.1"/>
    </source>
</evidence>
<comment type="caution">
    <text evidence="3">The sequence shown here is derived from an EMBL/GenBank/DDBJ whole genome shotgun (WGS) entry which is preliminary data.</text>
</comment>
<feature type="transmembrane region" description="Helical" evidence="2">
    <location>
        <begin position="112"/>
        <end position="134"/>
    </location>
</feature>
<protein>
    <submittedName>
        <fullName evidence="3">Uncharacterized protein</fullName>
    </submittedName>
</protein>
<name>A0A2T7P1A6_POMCA</name>